<protein>
    <recommendedName>
        <fullName evidence="1">F-box domain-containing protein</fullName>
    </recommendedName>
</protein>
<dbReference type="PANTHER" id="PTHR32278:SF11">
    <property type="entry name" value="F-BOX DOMAIN-CONTAINING PROTEIN"/>
    <property type="match status" value="1"/>
</dbReference>
<dbReference type="OrthoDB" id="1918565at2759"/>
<sequence>MASTTLLERLPEDCIVQILSRVPPCLASRLSLVSMALRAAAESDQLWDTFLPSDYLEILSRLVSPIRFMSKKELFVKLLSPLLMDGGHKTFCIDRESSKKCYTFSASDLSIAFSGNALYWSWKPLLGSRFPKIVELVMICWLEIKANISTRMLSSNTMYGAYFIFKLAGRAFGLDSLPSEISIKFGTFQSHRIVYLRKNSYTKQAMERAFMLHRVEALKSRLHPAGPESVVYERDDGWLEMELGEFYNDCDCGKEVEVSLREVKGGHLKGGLIVEGIELRPK</sequence>
<dbReference type="SMART" id="SM00256">
    <property type="entry name" value="FBOX"/>
    <property type="match status" value="1"/>
</dbReference>
<dbReference type="InterPro" id="IPR001810">
    <property type="entry name" value="F-box_dom"/>
</dbReference>
<dbReference type="CDD" id="cd22162">
    <property type="entry name" value="F-box_AtSKIP3-like"/>
    <property type="match status" value="1"/>
</dbReference>
<dbReference type="Proteomes" id="UP001152484">
    <property type="component" value="Unassembled WGS sequence"/>
</dbReference>
<dbReference type="PANTHER" id="PTHR32278">
    <property type="entry name" value="F-BOX DOMAIN-CONTAINING PROTEIN"/>
    <property type="match status" value="1"/>
</dbReference>
<dbReference type="InterPro" id="IPR025886">
    <property type="entry name" value="PP2-like"/>
</dbReference>
<evidence type="ECO:0000259" key="1">
    <source>
        <dbReference type="PROSITE" id="PS50181"/>
    </source>
</evidence>
<dbReference type="PROSITE" id="PS50181">
    <property type="entry name" value="FBOX"/>
    <property type="match status" value="1"/>
</dbReference>
<dbReference type="EMBL" id="CAMAPE010000019">
    <property type="protein sequence ID" value="CAH9087434.1"/>
    <property type="molecule type" value="Genomic_DNA"/>
</dbReference>
<dbReference type="Pfam" id="PF14299">
    <property type="entry name" value="PP2"/>
    <property type="match status" value="1"/>
</dbReference>
<dbReference type="Pfam" id="PF00646">
    <property type="entry name" value="F-box"/>
    <property type="match status" value="1"/>
</dbReference>
<dbReference type="InterPro" id="IPR036047">
    <property type="entry name" value="F-box-like_dom_sf"/>
</dbReference>
<evidence type="ECO:0000313" key="3">
    <source>
        <dbReference type="Proteomes" id="UP001152484"/>
    </source>
</evidence>
<comment type="caution">
    <text evidence="2">The sequence shown here is derived from an EMBL/GenBank/DDBJ whole genome shotgun (WGS) entry which is preliminary data.</text>
</comment>
<organism evidence="2 3">
    <name type="scientific">Cuscuta europaea</name>
    <name type="common">European dodder</name>
    <dbReference type="NCBI Taxonomy" id="41803"/>
    <lineage>
        <taxon>Eukaryota</taxon>
        <taxon>Viridiplantae</taxon>
        <taxon>Streptophyta</taxon>
        <taxon>Embryophyta</taxon>
        <taxon>Tracheophyta</taxon>
        <taxon>Spermatophyta</taxon>
        <taxon>Magnoliopsida</taxon>
        <taxon>eudicotyledons</taxon>
        <taxon>Gunneridae</taxon>
        <taxon>Pentapetalae</taxon>
        <taxon>asterids</taxon>
        <taxon>lamiids</taxon>
        <taxon>Solanales</taxon>
        <taxon>Convolvulaceae</taxon>
        <taxon>Cuscuteae</taxon>
        <taxon>Cuscuta</taxon>
        <taxon>Cuscuta subgen. Cuscuta</taxon>
    </lineage>
</organism>
<keyword evidence="3" id="KW-1185">Reference proteome</keyword>
<reference evidence="2" key="1">
    <citation type="submission" date="2022-07" db="EMBL/GenBank/DDBJ databases">
        <authorList>
            <person name="Macas J."/>
            <person name="Novak P."/>
            <person name="Neumann P."/>
        </authorList>
    </citation>
    <scope>NUCLEOTIDE SEQUENCE</scope>
</reference>
<dbReference type="AlphaFoldDB" id="A0A9P0Z661"/>
<proteinExistence type="predicted"/>
<accession>A0A9P0Z661</accession>
<dbReference type="SUPFAM" id="SSF81383">
    <property type="entry name" value="F-box domain"/>
    <property type="match status" value="1"/>
</dbReference>
<feature type="domain" description="F-box" evidence="1">
    <location>
        <begin position="4"/>
        <end position="50"/>
    </location>
</feature>
<evidence type="ECO:0000313" key="2">
    <source>
        <dbReference type="EMBL" id="CAH9087434.1"/>
    </source>
</evidence>
<gene>
    <name evidence="2" type="ORF">CEURO_LOCUS10052</name>
</gene>
<name>A0A9P0Z661_CUSEU</name>